<feature type="non-terminal residue" evidence="2">
    <location>
        <position position="1"/>
    </location>
</feature>
<comment type="caution">
    <text evidence="2">The sequence shown here is derived from an EMBL/GenBank/DDBJ whole genome shotgun (WGS) entry which is preliminary data.</text>
</comment>
<evidence type="ECO:0000313" key="2">
    <source>
        <dbReference type="EMBL" id="CAF4099978.1"/>
    </source>
</evidence>
<dbReference type="Proteomes" id="UP000663881">
    <property type="component" value="Unassembled WGS sequence"/>
</dbReference>
<dbReference type="InterPro" id="IPR022075">
    <property type="entry name" value="Symplekin_C"/>
</dbReference>
<dbReference type="InterPro" id="IPR021850">
    <property type="entry name" value="Symplekin/Pta1"/>
</dbReference>
<accession>A0A819V594</accession>
<dbReference type="Pfam" id="PF12295">
    <property type="entry name" value="Symplekin_C"/>
    <property type="match status" value="1"/>
</dbReference>
<proteinExistence type="predicted"/>
<organism evidence="2 3">
    <name type="scientific">Adineta steineri</name>
    <dbReference type="NCBI Taxonomy" id="433720"/>
    <lineage>
        <taxon>Eukaryota</taxon>
        <taxon>Metazoa</taxon>
        <taxon>Spiralia</taxon>
        <taxon>Gnathifera</taxon>
        <taxon>Rotifera</taxon>
        <taxon>Eurotatoria</taxon>
        <taxon>Bdelloidea</taxon>
        <taxon>Adinetida</taxon>
        <taxon>Adinetidae</taxon>
        <taxon>Adineta</taxon>
    </lineage>
</organism>
<dbReference type="PANTHER" id="PTHR15245">
    <property type="entry name" value="SYMPLEKIN-RELATED"/>
    <property type="match status" value="1"/>
</dbReference>
<sequence length="371" mass="42318">KEEFKQPIERHALQFLKHLTAAQPPEALFGEDKKASTIPSDTWTEDSIRLCLPLYLSLMPSNHHLIQPLATIYTAVNGDIKRVILRVLEIPVRGMGMNSPELLKLVENCPKGAETLITRIIHILTEQAPPSPALVEKVRDLYNKRVSDVRFLIPVLTGLEKKEIISALPKLIKLVQPVVKEVFNRPILPFQLLIALHQISSEECELKTVMNAATLCLNERAIYTHDDVLAIVIQQLVDINPIPVLFMRMILQALRFYPKMVSFVMNILQRLITKQAWKQARIWEGFIKCCQKTRRHSFPLLLQLPPPQLKHVFQTAPELCHSLIRHIRSMSMAQRSLIPSSMLTVIEDNSENVAPEIRIQTIPTTTSSMEQ</sequence>
<evidence type="ECO:0000313" key="3">
    <source>
        <dbReference type="Proteomes" id="UP000663881"/>
    </source>
</evidence>
<reference evidence="2" key="1">
    <citation type="submission" date="2021-02" db="EMBL/GenBank/DDBJ databases">
        <authorList>
            <person name="Nowell W R."/>
        </authorList>
    </citation>
    <scope>NUCLEOTIDE SEQUENCE</scope>
</reference>
<gene>
    <name evidence="2" type="ORF">OKA104_LOCUS35624</name>
</gene>
<name>A0A819V594_9BILA</name>
<protein>
    <recommendedName>
        <fullName evidence="1">Symplekin C-terminal domain-containing protein</fullName>
    </recommendedName>
</protein>
<evidence type="ECO:0000259" key="1">
    <source>
        <dbReference type="Pfam" id="PF12295"/>
    </source>
</evidence>
<feature type="domain" description="Symplekin C-terminal" evidence="1">
    <location>
        <begin position="148"/>
        <end position="314"/>
    </location>
</feature>
<dbReference type="AlphaFoldDB" id="A0A819V594"/>
<dbReference type="PANTHER" id="PTHR15245:SF20">
    <property type="entry name" value="SYMPLEKIN"/>
    <property type="match status" value="1"/>
</dbReference>
<dbReference type="EMBL" id="CAJOAY010005225">
    <property type="protein sequence ID" value="CAF4099978.1"/>
    <property type="molecule type" value="Genomic_DNA"/>
</dbReference>
<dbReference type="GO" id="GO:0005847">
    <property type="term" value="C:mRNA cleavage and polyadenylation specificity factor complex"/>
    <property type="evidence" value="ECO:0007669"/>
    <property type="project" value="TreeGrafter"/>
</dbReference>